<feature type="region of interest" description="Disordered" evidence="1">
    <location>
        <begin position="65"/>
        <end position="98"/>
    </location>
</feature>
<name>A0ABR7S8U8_9ACTN</name>
<evidence type="ECO:0000256" key="1">
    <source>
        <dbReference type="SAM" id="MobiDB-lite"/>
    </source>
</evidence>
<dbReference type="Proteomes" id="UP000642284">
    <property type="component" value="Unassembled WGS sequence"/>
</dbReference>
<proteinExistence type="predicted"/>
<protein>
    <submittedName>
        <fullName evidence="2">Uncharacterized protein</fullName>
    </submittedName>
</protein>
<evidence type="ECO:0000313" key="3">
    <source>
        <dbReference type="Proteomes" id="UP000642284"/>
    </source>
</evidence>
<reference evidence="2 3" key="1">
    <citation type="submission" date="2020-08" db="EMBL/GenBank/DDBJ databases">
        <title>Genemic of Streptomyces polyaspartic.</title>
        <authorList>
            <person name="Liu W."/>
        </authorList>
    </citation>
    <scope>NUCLEOTIDE SEQUENCE [LARGE SCALE GENOMIC DNA]</scope>
    <source>
        <strain evidence="2 3">TRM66268-LWL</strain>
    </source>
</reference>
<keyword evidence="3" id="KW-1185">Reference proteome</keyword>
<sequence length="296" mass="31063">MTHFDLEEELAAAMHDRTRQEAPHTYDVDTVVTTVRRRRRRLQWATAAAVAAVTLGAGFVAQTGSGRVAAPPQTSTAPSVPERPTKPPTHVEPTRSTDPAQTLHSLYLAALRHQNPATRAAVDPAAVAALFADRAAYERIWGTDSLGVTCGERADGVLASGEVSLYRGSERVGRSARLDFDAATGRVRDVTCTPVAGHGKGGDPAMAGFYGGLVAAGSGGGEARRAQLAQEFLTDELRSGQGATAGTCSSRAPKFWLADNPSSATLTHGWTVTLDDGRGFPVEIDEDGKIARSCGG</sequence>
<dbReference type="RefSeq" id="WP_187812400.1">
    <property type="nucleotide sequence ID" value="NZ_JACTVJ010000004.1"/>
</dbReference>
<accession>A0ABR7S8U8</accession>
<gene>
    <name evidence="2" type="ORF">H9Y04_04810</name>
</gene>
<comment type="caution">
    <text evidence="2">The sequence shown here is derived from an EMBL/GenBank/DDBJ whole genome shotgun (WGS) entry which is preliminary data.</text>
</comment>
<dbReference type="EMBL" id="JACTVJ010000004">
    <property type="protein sequence ID" value="MBC9711890.1"/>
    <property type="molecule type" value="Genomic_DNA"/>
</dbReference>
<organism evidence="2 3">
    <name type="scientific">Streptomyces polyasparticus</name>
    <dbReference type="NCBI Taxonomy" id="2767826"/>
    <lineage>
        <taxon>Bacteria</taxon>
        <taxon>Bacillati</taxon>
        <taxon>Actinomycetota</taxon>
        <taxon>Actinomycetes</taxon>
        <taxon>Kitasatosporales</taxon>
        <taxon>Streptomycetaceae</taxon>
        <taxon>Streptomyces</taxon>
    </lineage>
</organism>
<evidence type="ECO:0000313" key="2">
    <source>
        <dbReference type="EMBL" id="MBC9711890.1"/>
    </source>
</evidence>